<dbReference type="SUPFAM" id="SSF52540">
    <property type="entry name" value="P-loop containing nucleoside triphosphate hydrolases"/>
    <property type="match status" value="1"/>
</dbReference>
<comment type="subcellular location">
    <subcellularLocation>
        <location evidence="1">Cell membrane</location>
        <topology evidence="1">Multi-pass membrane protein</topology>
    </subcellularLocation>
</comment>
<feature type="transmembrane region" description="Helical" evidence="7">
    <location>
        <begin position="59"/>
        <end position="78"/>
    </location>
</feature>
<dbReference type="SUPFAM" id="SSF90123">
    <property type="entry name" value="ABC transporter transmembrane region"/>
    <property type="match status" value="1"/>
</dbReference>
<evidence type="ECO:0000313" key="10">
    <source>
        <dbReference type="EMBL" id="SPF75087.1"/>
    </source>
</evidence>
<dbReference type="Gene3D" id="3.40.50.300">
    <property type="entry name" value="P-loop containing nucleotide triphosphate hydrolases"/>
    <property type="match status" value="1"/>
</dbReference>
<dbReference type="GO" id="GO:0005524">
    <property type="term" value="F:ATP binding"/>
    <property type="evidence" value="ECO:0007669"/>
    <property type="project" value="UniProtKB-KW"/>
</dbReference>
<dbReference type="InterPro" id="IPR039421">
    <property type="entry name" value="Type_1_exporter"/>
</dbReference>
<feature type="domain" description="ABC transmembrane type-1" evidence="9">
    <location>
        <begin position="27"/>
        <end position="300"/>
    </location>
</feature>
<dbReference type="InterPro" id="IPR011527">
    <property type="entry name" value="ABC1_TM_dom"/>
</dbReference>
<dbReference type="PANTHER" id="PTHR24221">
    <property type="entry name" value="ATP-BINDING CASSETTE SUB-FAMILY B"/>
    <property type="match status" value="1"/>
</dbReference>
<evidence type="ECO:0000256" key="1">
    <source>
        <dbReference type="ARBA" id="ARBA00004651"/>
    </source>
</evidence>
<dbReference type="GO" id="GO:0016887">
    <property type="term" value="F:ATP hydrolysis activity"/>
    <property type="evidence" value="ECO:0007669"/>
    <property type="project" value="InterPro"/>
</dbReference>
<proteinExistence type="predicted"/>
<dbReference type="SMART" id="SM00382">
    <property type="entry name" value="AAA"/>
    <property type="match status" value="1"/>
</dbReference>
<reference evidence="10 11" key="1">
    <citation type="submission" date="2018-03" db="EMBL/GenBank/DDBJ databases">
        <authorList>
            <person name="Keele B.F."/>
        </authorList>
    </citation>
    <scope>NUCLEOTIDE SEQUENCE [LARGE SCALE GENOMIC DNA]</scope>
    <source>
        <strain evidence="10 11">CECT 8811</strain>
    </source>
</reference>
<dbReference type="PROSITE" id="PS00211">
    <property type="entry name" value="ABC_TRANSPORTER_1"/>
    <property type="match status" value="1"/>
</dbReference>
<keyword evidence="2 7" id="KW-0812">Transmembrane</keyword>
<evidence type="ECO:0000256" key="4">
    <source>
        <dbReference type="ARBA" id="ARBA00022840"/>
    </source>
</evidence>
<evidence type="ECO:0000259" key="8">
    <source>
        <dbReference type="PROSITE" id="PS50893"/>
    </source>
</evidence>
<dbReference type="InterPro" id="IPR027417">
    <property type="entry name" value="P-loop_NTPase"/>
</dbReference>
<feature type="transmembrane region" description="Helical" evidence="7">
    <location>
        <begin position="23"/>
        <end position="47"/>
    </location>
</feature>
<evidence type="ECO:0000256" key="5">
    <source>
        <dbReference type="ARBA" id="ARBA00022989"/>
    </source>
</evidence>
<evidence type="ECO:0000259" key="9">
    <source>
        <dbReference type="PROSITE" id="PS50929"/>
    </source>
</evidence>
<dbReference type="InterPro" id="IPR036640">
    <property type="entry name" value="ABC1_TM_sf"/>
</dbReference>
<dbReference type="InterPro" id="IPR003593">
    <property type="entry name" value="AAA+_ATPase"/>
</dbReference>
<dbReference type="Proteomes" id="UP000244911">
    <property type="component" value="Unassembled WGS sequence"/>
</dbReference>
<dbReference type="GO" id="GO:0034040">
    <property type="term" value="F:ATPase-coupled lipid transmembrane transporter activity"/>
    <property type="evidence" value="ECO:0007669"/>
    <property type="project" value="TreeGrafter"/>
</dbReference>
<dbReference type="Gene3D" id="1.20.1560.10">
    <property type="entry name" value="ABC transporter type 1, transmembrane domain"/>
    <property type="match status" value="1"/>
</dbReference>
<dbReference type="GO" id="GO:0030253">
    <property type="term" value="P:protein secretion by the type I secretion system"/>
    <property type="evidence" value="ECO:0007669"/>
    <property type="project" value="InterPro"/>
</dbReference>
<evidence type="ECO:0000256" key="7">
    <source>
        <dbReference type="SAM" id="Phobius"/>
    </source>
</evidence>
<dbReference type="InterPro" id="IPR010128">
    <property type="entry name" value="ATPase_T1SS_PrtD-like"/>
</dbReference>
<dbReference type="AlphaFoldDB" id="A0A2R8AGU4"/>
<feature type="transmembrane region" description="Helical" evidence="7">
    <location>
        <begin position="156"/>
        <end position="178"/>
    </location>
</feature>
<dbReference type="GO" id="GO:0030256">
    <property type="term" value="C:type I protein secretion system complex"/>
    <property type="evidence" value="ECO:0007669"/>
    <property type="project" value="InterPro"/>
</dbReference>
<dbReference type="InterPro" id="IPR003439">
    <property type="entry name" value="ABC_transporter-like_ATP-bd"/>
</dbReference>
<dbReference type="GO" id="GO:0005886">
    <property type="term" value="C:plasma membrane"/>
    <property type="evidence" value="ECO:0007669"/>
    <property type="project" value="UniProtKB-SubCell"/>
</dbReference>
<dbReference type="OrthoDB" id="9808328at2"/>
<dbReference type="InterPro" id="IPR017871">
    <property type="entry name" value="ABC_transporter-like_CS"/>
</dbReference>
<organism evidence="10 11">
    <name type="scientific">Aliiroseovarius pelagivivens</name>
    <dbReference type="NCBI Taxonomy" id="1639690"/>
    <lineage>
        <taxon>Bacteria</taxon>
        <taxon>Pseudomonadati</taxon>
        <taxon>Pseudomonadota</taxon>
        <taxon>Alphaproteobacteria</taxon>
        <taxon>Rhodobacterales</taxon>
        <taxon>Paracoccaceae</taxon>
        <taxon>Aliiroseovarius</taxon>
    </lineage>
</organism>
<gene>
    <name evidence="10" type="primary">prsD</name>
    <name evidence="10" type="ORF">ALP8811_00071</name>
</gene>
<dbReference type="RefSeq" id="WP_108855224.1">
    <property type="nucleotide sequence ID" value="NZ_OMOI01000001.1"/>
</dbReference>
<dbReference type="PROSITE" id="PS50893">
    <property type="entry name" value="ABC_TRANSPORTER_2"/>
    <property type="match status" value="1"/>
</dbReference>
<name>A0A2R8AGU4_9RHOB</name>
<dbReference type="NCBIfam" id="TIGR01842">
    <property type="entry name" value="type_I_sec_PrtD"/>
    <property type="match status" value="1"/>
</dbReference>
<dbReference type="GO" id="GO:0140359">
    <property type="term" value="F:ABC-type transporter activity"/>
    <property type="evidence" value="ECO:0007669"/>
    <property type="project" value="InterPro"/>
</dbReference>
<dbReference type="PANTHER" id="PTHR24221:SF248">
    <property type="entry name" value="ABC TRANSPORTER TRANSMEMBRANE REGION"/>
    <property type="match status" value="1"/>
</dbReference>
<dbReference type="Pfam" id="PF00005">
    <property type="entry name" value="ABC_tran"/>
    <property type="match status" value="1"/>
</dbReference>
<evidence type="ECO:0000256" key="3">
    <source>
        <dbReference type="ARBA" id="ARBA00022741"/>
    </source>
</evidence>
<keyword evidence="3" id="KW-0547">Nucleotide-binding</keyword>
<protein>
    <submittedName>
        <fullName evidence="10">Type I secretion system ATP-binding protein PrsD</fullName>
    </submittedName>
</protein>
<feature type="domain" description="ABC transporter" evidence="8">
    <location>
        <begin position="331"/>
        <end position="567"/>
    </location>
</feature>
<accession>A0A2R8AGU4</accession>
<keyword evidence="6 7" id="KW-0472">Membrane</keyword>
<keyword evidence="4 10" id="KW-0067">ATP-binding</keyword>
<evidence type="ECO:0000256" key="2">
    <source>
        <dbReference type="ARBA" id="ARBA00022692"/>
    </source>
</evidence>
<evidence type="ECO:0000313" key="11">
    <source>
        <dbReference type="Proteomes" id="UP000244911"/>
    </source>
</evidence>
<keyword evidence="5 7" id="KW-1133">Transmembrane helix</keyword>
<keyword evidence="11" id="KW-1185">Reference proteome</keyword>
<dbReference type="PROSITE" id="PS50929">
    <property type="entry name" value="ABC_TM1F"/>
    <property type="match status" value="1"/>
</dbReference>
<dbReference type="EMBL" id="OMOI01000001">
    <property type="protein sequence ID" value="SPF75087.1"/>
    <property type="molecule type" value="Genomic_DNA"/>
</dbReference>
<sequence>MRQNQLLQGLEELRTQRRKLRGLMWSVALFSVFVNLLMLTAPIYMLQLYDRVLGSRSEATLIALTLLMGFLFLMMGILDYARARILARAGAQFQASLDQRVFSAVMRQTGGDGGTTAGLKDLEAVQKLLSSPVITAAFDIPWTPVFLFAISVFHPWLGILAVVGGALLIAITVLNQLFTRGPLTKATIATHHADQMAEQMRVESEMVRALGMSSGAYKRWHKSREVSLFENLRASDRLGQFSAMSKTFRQFLQSAMLGLGAYLALKGEISPGAMIAGSILLGRALAPVDAAVNQWQTVQRARSGWQSLAELLAETPPEQERTTLPRPDAKLRIDKLTVIPRGANRAVLRQVSFDMNPGEALGVIGPSGAGKSTLARVLTGVVAPDGGTVRLGGASLDNYSPEALGRYIGYLPQRVQMFEGTVAENIAGLDLKPDAAAVVAAAQMAGAHELILSLPEGYDTQLTPGGATLSGGQMQRVGLARAIYGDPVILVLDEPNSNLDNEGTQALNTAIRAVKARGGAVMIMAHRPAAIKECEILLILDDGVARGFGPRDDVLKAHVQNAQQIQSSQTNGGAQ</sequence>
<evidence type="ECO:0000256" key="6">
    <source>
        <dbReference type="ARBA" id="ARBA00023136"/>
    </source>
</evidence>
<dbReference type="Pfam" id="PF00664">
    <property type="entry name" value="ABC_membrane"/>
    <property type="match status" value="1"/>
</dbReference>